<evidence type="ECO:0000256" key="7">
    <source>
        <dbReference type="SAM" id="Phobius"/>
    </source>
</evidence>
<dbReference type="PANTHER" id="PTHR37534">
    <property type="entry name" value="TRANSCRIPTIONAL ACTIVATOR PROTEIN UGA3"/>
    <property type="match status" value="1"/>
</dbReference>
<accession>A0A1V6TPX5</accession>
<comment type="caution">
    <text evidence="9">The sequence shown here is derived from an EMBL/GenBank/DDBJ whole genome shotgun (WGS) entry which is preliminary data.</text>
</comment>
<keyword evidence="3" id="KW-0238">DNA-binding</keyword>
<comment type="subcellular location">
    <subcellularLocation>
        <location evidence="1">Nucleus</location>
    </subcellularLocation>
</comment>
<dbReference type="GO" id="GO:0000976">
    <property type="term" value="F:transcription cis-regulatory region binding"/>
    <property type="evidence" value="ECO:0007669"/>
    <property type="project" value="TreeGrafter"/>
</dbReference>
<dbReference type="Pfam" id="PF00172">
    <property type="entry name" value="Zn_clus"/>
    <property type="match status" value="1"/>
</dbReference>
<reference evidence="10" key="1">
    <citation type="journal article" date="2017" name="Nat. Microbiol.">
        <title>Global analysis of biosynthetic gene clusters reveals vast potential of secondary metabolite production in Penicillium species.</title>
        <authorList>
            <person name="Nielsen J.C."/>
            <person name="Grijseels S."/>
            <person name="Prigent S."/>
            <person name="Ji B."/>
            <person name="Dainat J."/>
            <person name="Nielsen K.F."/>
            <person name="Frisvad J.C."/>
            <person name="Workman M."/>
            <person name="Nielsen J."/>
        </authorList>
    </citation>
    <scope>NUCLEOTIDE SEQUENCE [LARGE SCALE GENOMIC DNA]</scope>
    <source>
        <strain evidence="10">IBT 24891</strain>
    </source>
</reference>
<dbReference type="GO" id="GO:0045944">
    <property type="term" value="P:positive regulation of transcription by RNA polymerase II"/>
    <property type="evidence" value="ECO:0007669"/>
    <property type="project" value="TreeGrafter"/>
</dbReference>
<name>A0A1V6TPX5_9EURO</name>
<dbReference type="Proteomes" id="UP000191285">
    <property type="component" value="Unassembled WGS sequence"/>
</dbReference>
<dbReference type="Pfam" id="PF11951">
    <property type="entry name" value="Fungal_trans_2"/>
    <property type="match status" value="1"/>
</dbReference>
<evidence type="ECO:0000256" key="1">
    <source>
        <dbReference type="ARBA" id="ARBA00004123"/>
    </source>
</evidence>
<dbReference type="CDD" id="cd00067">
    <property type="entry name" value="GAL4"/>
    <property type="match status" value="1"/>
</dbReference>
<organism evidence="9 10">
    <name type="scientific">Penicillium steckii</name>
    <dbReference type="NCBI Taxonomy" id="303698"/>
    <lineage>
        <taxon>Eukaryota</taxon>
        <taxon>Fungi</taxon>
        <taxon>Dikarya</taxon>
        <taxon>Ascomycota</taxon>
        <taxon>Pezizomycotina</taxon>
        <taxon>Eurotiomycetes</taxon>
        <taxon>Eurotiomycetidae</taxon>
        <taxon>Eurotiales</taxon>
        <taxon>Aspergillaceae</taxon>
        <taxon>Penicillium</taxon>
    </lineage>
</organism>
<keyword evidence="7" id="KW-1133">Transmembrane helix</keyword>
<evidence type="ECO:0000256" key="5">
    <source>
        <dbReference type="ARBA" id="ARBA00023242"/>
    </source>
</evidence>
<evidence type="ECO:0000259" key="8">
    <source>
        <dbReference type="PROSITE" id="PS50048"/>
    </source>
</evidence>
<evidence type="ECO:0000256" key="3">
    <source>
        <dbReference type="ARBA" id="ARBA00023125"/>
    </source>
</evidence>
<dbReference type="GO" id="GO:0005634">
    <property type="term" value="C:nucleus"/>
    <property type="evidence" value="ECO:0007669"/>
    <property type="project" value="UniProtKB-SubCell"/>
</dbReference>
<feature type="compositionally biased region" description="Polar residues" evidence="6">
    <location>
        <begin position="64"/>
        <end position="73"/>
    </location>
</feature>
<dbReference type="PANTHER" id="PTHR37534:SF48">
    <property type="entry name" value="FINGER DOMAIN PROTEIN, PUTATIVE-RELATED"/>
    <property type="match status" value="1"/>
</dbReference>
<dbReference type="GO" id="GO:0008270">
    <property type="term" value="F:zinc ion binding"/>
    <property type="evidence" value="ECO:0007669"/>
    <property type="project" value="InterPro"/>
</dbReference>
<dbReference type="AlphaFoldDB" id="A0A1V6TPX5"/>
<evidence type="ECO:0000313" key="9">
    <source>
        <dbReference type="EMBL" id="OQE28435.1"/>
    </source>
</evidence>
<dbReference type="SMART" id="SM00066">
    <property type="entry name" value="GAL4"/>
    <property type="match status" value="1"/>
</dbReference>
<dbReference type="InterPro" id="IPR001138">
    <property type="entry name" value="Zn2Cys6_DnaBD"/>
</dbReference>
<feature type="transmembrane region" description="Helical" evidence="7">
    <location>
        <begin position="270"/>
        <end position="290"/>
    </location>
</feature>
<dbReference type="SUPFAM" id="SSF57701">
    <property type="entry name" value="Zn2/Cys6 DNA-binding domain"/>
    <property type="match status" value="1"/>
</dbReference>
<dbReference type="GO" id="GO:0000981">
    <property type="term" value="F:DNA-binding transcription factor activity, RNA polymerase II-specific"/>
    <property type="evidence" value="ECO:0007669"/>
    <property type="project" value="InterPro"/>
</dbReference>
<feature type="compositionally biased region" description="Low complexity" evidence="6">
    <location>
        <begin position="74"/>
        <end position="108"/>
    </location>
</feature>
<keyword evidence="7" id="KW-0472">Membrane</keyword>
<keyword evidence="5" id="KW-0539">Nucleus</keyword>
<dbReference type="EMBL" id="MLKD01000003">
    <property type="protein sequence ID" value="OQE28435.1"/>
    <property type="molecule type" value="Genomic_DNA"/>
</dbReference>
<sequence>MAEGRKRHCWECLRRRLVCDFQQPGCKRCATSGVDCPGYGETPPMRVKWLAPGKVKSRQRKGISNRQQPCKGNSASTSSTNSDSSSTSPESTSSELSRKSPVTSPESTTSDDTEHEGIPRRHLKTDYHALIDSVEYFNSCMYPQLADSLRLGTNTNIYKLSPTVFQLGLTRPAHLQLSLICLTLSHRINQLSHDVSSRTLEPTFYRYRGLVIRSLNEDLNTPNKRNGDIVLAGILTLLLVDAQQGISQHWRYHIDGVRRLITLRGGMRRLAVSPGVLPIILSFVYFVVLADTSSPSSNLLVDDLDISELHQIINEYGGNGYGFQMCPTQLFTEIVNINHVRNQMRKRNGTDISDLQRDAREILHRVYEFSATTWTESNEFLTEESVLIVETYKSAVALYCMSSLSSVGALPPDPLLRSNCEMEGRILYGLLTKCTSRRSPGYMFWPLMILGVQVKDEDTTMRHFVRNHMVSMSASTGTYAPLAAKEVLEKYWASSKDGWDDCFETPQMFTTVLTVNRGHLAIDQIPTNRVTEIKDSNT</sequence>
<keyword evidence="10" id="KW-1185">Reference proteome</keyword>
<feature type="region of interest" description="Disordered" evidence="6">
    <location>
        <begin position="41"/>
        <end position="121"/>
    </location>
</feature>
<dbReference type="InterPro" id="IPR036864">
    <property type="entry name" value="Zn2-C6_fun-type_DNA-bd_sf"/>
</dbReference>
<keyword evidence="7" id="KW-0812">Transmembrane</keyword>
<evidence type="ECO:0000313" key="10">
    <source>
        <dbReference type="Proteomes" id="UP000191285"/>
    </source>
</evidence>
<keyword evidence="4" id="KW-0804">Transcription</keyword>
<dbReference type="InterPro" id="IPR021858">
    <property type="entry name" value="Fun_TF"/>
</dbReference>
<keyword evidence="2" id="KW-0805">Transcription regulation</keyword>
<feature type="domain" description="Zn(2)-C6 fungal-type" evidence="8">
    <location>
        <begin position="8"/>
        <end position="36"/>
    </location>
</feature>
<evidence type="ECO:0000256" key="6">
    <source>
        <dbReference type="SAM" id="MobiDB-lite"/>
    </source>
</evidence>
<dbReference type="PROSITE" id="PS50048">
    <property type="entry name" value="ZN2_CY6_FUNGAL_2"/>
    <property type="match status" value="1"/>
</dbReference>
<dbReference type="OrthoDB" id="5386330at2759"/>
<protein>
    <recommendedName>
        <fullName evidence="8">Zn(2)-C6 fungal-type domain-containing protein</fullName>
    </recommendedName>
</protein>
<gene>
    <name evidence="9" type="ORF">PENSTE_c003G09661</name>
</gene>
<proteinExistence type="predicted"/>
<evidence type="ECO:0000256" key="2">
    <source>
        <dbReference type="ARBA" id="ARBA00023015"/>
    </source>
</evidence>
<evidence type="ECO:0000256" key="4">
    <source>
        <dbReference type="ARBA" id="ARBA00023163"/>
    </source>
</evidence>